<proteinExistence type="predicted"/>
<dbReference type="InterPro" id="IPR052243">
    <property type="entry name" value="Mito_inner_membrane_organizer"/>
</dbReference>
<keyword evidence="5" id="KW-1185">Reference proteome</keyword>
<dbReference type="GO" id="GO:0042407">
    <property type="term" value="P:cristae formation"/>
    <property type="evidence" value="ECO:0007669"/>
    <property type="project" value="TreeGrafter"/>
</dbReference>
<dbReference type="PANTHER" id="PTHR44157:SF1">
    <property type="entry name" value="DNAJ HOMOLOG SUBFAMILY C MEMBER 11"/>
    <property type="match status" value="1"/>
</dbReference>
<dbReference type="OMA" id="QLDKHTM"/>
<dbReference type="InterPro" id="IPR024586">
    <property type="entry name" value="DnaJ-like_C11_C"/>
</dbReference>
<dbReference type="InterPro" id="IPR036869">
    <property type="entry name" value="J_dom_sf"/>
</dbReference>
<feature type="domain" description="J" evidence="3">
    <location>
        <begin position="32"/>
        <end position="100"/>
    </location>
</feature>
<accession>A0A553PAW0</accession>
<dbReference type="InterPro" id="IPR001623">
    <property type="entry name" value="DnaJ_domain"/>
</dbReference>
<dbReference type="Proteomes" id="UP000318571">
    <property type="component" value="Chromosome 2"/>
</dbReference>
<dbReference type="InterPro" id="IPR055225">
    <property type="entry name" value="DNAJC11-like_beta-barrel"/>
</dbReference>
<dbReference type="STRING" id="6832.A0A553PAW0"/>
<organism evidence="4 5">
    <name type="scientific">Tigriopus californicus</name>
    <name type="common">Marine copepod</name>
    <dbReference type="NCBI Taxonomy" id="6832"/>
    <lineage>
        <taxon>Eukaryota</taxon>
        <taxon>Metazoa</taxon>
        <taxon>Ecdysozoa</taxon>
        <taxon>Arthropoda</taxon>
        <taxon>Crustacea</taxon>
        <taxon>Multicrustacea</taxon>
        <taxon>Hexanauplia</taxon>
        <taxon>Copepoda</taxon>
        <taxon>Harpacticoida</taxon>
        <taxon>Harpacticidae</taxon>
        <taxon>Tigriopus</taxon>
    </lineage>
</organism>
<name>A0A553PAW0_TIGCA</name>
<gene>
    <name evidence="4" type="ORF">TCAL_05668</name>
</gene>
<dbReference type="PRINTS" id="PR00625">
    <property type="entry name" value="JDOMAIN"/>
</dbReference>
<dbReference type="Pfam" id="PF11875">
    <property type="entry name" value="DnaJ-like_C11_C"/>
    <property type="match status" value="1"/>
</dbReference>
<protein>
    <recommendedName>
        <fullName evidence="3">J domain-containing protein</fullName>
    </recommendedName>
</protein>
<dbReference type="CDD" id="cd06257">
    <property type="entry name" value="DnaJ"/>
    <property type="match status" value="1"/>
</dbReference>
<dbReference type="Pfam" id="PF00226">
    <property type="entry name" value="DnaJ"/>
    <property type="match status" value="1"/>
</dbReference>
<sequence length="606" mass="68930">MSDYQRNGVDSEAEEGDSSSAFHDHDEPVDNEYYNFLHVPRNASNEEIGAAYKRLTRLYHPDKHLDEDKKKKADLMFNKLNKIYHVLNDPKKRAIYDCLGQKGLEERGWELIQRTKTPSEIREEYERIAKERAERRLQQRTNPTSRLRMTINATDLFERYLYDEEYDDVIDSGFPTLEISEISFAQTIDCPITNADNVVISGNVTTANGNGDGSVGCAWRRALSNGSSVETNVQIGSHSHLGGKYSRKIASRTFAVFSGTLQLTGRGIKPEFELSFAHQLSKETFGYLSYSSKWQMFETEDAFVLEQDQHGMATTLVRNSQNYRLQSSLHLGIPHTYLSLGVTRKFETEDQCRLRGRIQLGTFGAIMEYGVEKRITSHCHLGATMTLGVPIGITLKIKMTRAQQTYLFPVHLSDEILMQPLFYGTITPLLVWFTFKKLVVAESRREAEASVYLMRERFNRIRAEEESKNGLVVILALYGKISDSLEILEDLEDVVDGALQDYHGISETLATKLIRSYPEIIDVTIPVQCLVEDNSRISLYEGNKYELAGFYDPCPLDDEKSLLLRYLYQGRVHQVVISDTEPVKLPKNGHRLSNVPLSQSGHSLSS</sequence>
<feature type="region of interest" description="Disordered" evidence="2">
    <location>
        <begin position="1"/>
        <end position="27"/>
    </location>
</feature>
<evidence type="ECO:0000256" key="2">
    <source>
        <dbReference type="SAM" id="MobiDB-lite"/>
    </source>
</evidence>
<dbReference type="SUPFAM" id="SSF46565">
    <property type="entry name" value="Chaperone J-domain"/>
    <property type="match status" value="1"/>
</dbReference>
<feature type="compositionally biased region" description="Polar residues" evidence="2">
    <location>
        <begin position="595"/>
        <end position="606"/>
    </location>
</feature>
<dbReference type="PROSITE" id="PS50076">
    <property type="entry name" value="DNAJ_2"/>
    <property type="match status" value="1"/>
</dbReference>
<dbReference type="AlphaFoldDB" id="A0A553PAW0"/>
<evidence type="ECO:0000259" key="3">
    <source>
        <dbReference type="PROSITE" id="PS50076"/>
    </source>
</evidence>
<keyword evidence="1" id="KW-0143">Chaperone</keyword>
<reference evidence="4 5" key="1">
    <citation type="journal article" date="2018" name="Nat. Ecol. Evol.">
        <title>Genomic signatures of mitonuclear coevolution across populations of Tigriopus californicus.</title>
        <authorList>
            <person name="Barreto F.S."/>
            <person name="Watson E.T."/>
            <person name="Lima T.G."/>
            <person name="Willett C.S."/>
            <person name="Edmands S."/>
            <person name="Li W."/>
            <person name="Burton R.S."/>
        </authorList>
    </citation>
    <scope>NUCLEOTIDE SEQUENCE [LARGE SCALE GENOMIC DNA]</scope>
    <source>
        <strain evidence="4 5">San Diego</strain>
    </source>
</reference>
<evidence type="ECO:0000256" key="1">
    <source>
        <dbReference type="ARBA" id="ARBA00023186"/>
    </source>
</evidence>
<dbReference type="Pfam" id="PF22774">
    <property type="entry name" value="DNAJC11_beta-barrel"/>
    <property type="match status" value="1"/>
</dbReference>
<feature type="region of interest" description="Disordered" evidence="2">
    <location>
        <begin position="587"/>
        <end position="606"/>
    </location>
</feature>
<dbReference type="GO" id="GO:0005739">
    <property type="term" value="C:mitochondrion"/>
    <property type="evidence" value="ECO:0007669"/>
    <property type="project" value="GOC"/>
</dbReference>
<evidence type="ECO:0000313" key="5">
    <source>
        <dbReference type="Proteomes" id="UP000318571"/>
    </source>
</evidence>
<dbReference type="EMBL" id="VCGU01000005">
    <property type="protein sequence ID" value="TRY74814.1"/>
    <property type="molecule type" value="Genomic_DNA"/>
</dbReference>
<dbReference type="SMART" id="SM00271">
    <property type="entry name" value="DnaJ"/>
    <property type="match status" value="1"/>
</dbReference>
<dbReference type="PANTHER" id="PTHR44157">
    <property type="entry name" value="DNAJ HOMOLOG SUBFAMILY C MEMBER 11"/>
    <property type="match status" value="1"/>
</dbReference>
<dbReference type="Gene3D" id="1.10.287.110">
    <property type="entry name" value="DnaJ domain"/>
    <property type="match status" value="1"/>
</dbReference>
<comment type="caution">
    <text evidence="4">The sequence shown here is derived from an EMBL/GenBank/DDBJ whole genome shotgun (WGS) entry which is preliminary data.</text>
</comment>
<evidence type="ECO:0000313" key="4">
    <source>
        <dbReference type="EMBL" id="TRY74814.1"/>
    </source>
</evidence>